<accession>A0A978UCD4</accession>
<comment type="caution">
    <text evidence="10">The sequence shown here is derived from an EMBL/GenBank/DDBJ whole genome shotgun (WGS) entry which is preliminary data.</text>
</comment>
<evidence type="ECO:0000256" key="8">
    <source>
        <dbReference type="ARBA" id="ARBA00023033"/>
    </source>
</evidence>
<evidence type="ECO:0000256" key="5">
    <source>
        <dbReference type="ARBA" id="ARBA00022723"/>
    </source>
</evidence>
<comment type="similarity">
    <text evidence="3">Belongs to the cytochrome P450 family.</text>
</comment>
<dbReference type="GO" id="GO:0016020">
    <property type="term" value="C:membrane"/>
    <property type="evidence" value="ECO:0007669"/>
    <property type="project" value="UniProtKB-SubCell"/>
</dbReference>
<comment type="subcellular location">
    <subcellularLocation>
        <location evidence="2">Membrane</location>
    </subcellularLocation>
</comment>
<dbReference type="GO" id="GO:0005506">
    <property type="term" value="F:iron ion binding"/>
    <property type="evidence" value="ECO:0007669"/>
    <property type="project" value="InterPro"/>
</dbReference>
<dbReference type="GO" id="GO:0016705">
    <property type="term" value="F:oxidoreductase activity, acting on paired donors, with incorporation or reduction of molecular oxygen"/>
    <property type="evidence" value="ECO:0007669"/>
    <property type="project" value="InterPro"/>
</dbReference>
<dbReference type="GO" id="GO:0020037">
    <property type="term" value="F:heme binding"/>
    <property type="evidence" value="ECO:0007669"/>
    <property type="project" value="InterPro"/>
</dbReference>
<evidence type="ECO:0000256" key="3">
    <source>
        <dbReference type="ARBA" id="ARBA00010617"/>
    </source>
</evidence>
<evidence type="ECO:0000256" key="7">
    <source>
        <dbReference type="ARBA" id="ARBA00023004"/>
    </source>
</evidence>
<reference evidence="10" key="1">
    <citation type="journal article" date="2021" name="Front. Plant Sci.">
        <title>Chromosome-Scale Genome Assembly for Chinese Sour Jujube and Insights Into Its Genome Evolution and Domestication Signature.</title>
        <authorList>
            <person name="Shen L.-Y."/>
            <person name="Luo H."/>
            <person name="Wang X.-L."/>
            <person name="Wang X.-M."/>
            <person name="Qiu X.-J."/>
            <person name="Liu H."/>
            <person name="Zhou S.-S."/>
            <person name="Jia K.-H."/>
            <person name="Nie S."/>
            <person name="Bao Y.-T."/>
            <person name="Zhang R.-G."/>
            <person name="Yun Q.-Z."/>
            <person name="Chai Y.-H."/>
            <person name="Lu J.-Y."/>
            <person name="Li Y."/>
            <person name="Zhao S.-W."/>
            <person name="Mao J.-F."/>
            <person name="Jia S.-G."/>
            <person name="Mao Y.-M."/>
        </authorList>
    </citation>
    <scope>NUCLEOTIDE SEQUENCE</scope>
    <source>
        <strain evidence="10">AT0</strain>
        <tissue evidence="10">Leaf</tissue>
    </source>
</reference>
<protein>
    <recommendedName>
        <fullName evidence="12">Cytochrome P450 93A3-like</fullName>
    </recommendedName>
</protein>
<dbReference type="GO" id="GO:0004497">
    <property type="term" value="F:monooxygenase activity"/>
    <property type="evidence" value="ECO:0007669"/>
    <property type="project" value="UniProtKB-KW"/>
</dbReference>
<evidence type="ECO:0000313" key="11">
    <source>
        <dbReference type="Proteomes" id="UP000813462"/>
    </source>
</evidence>
<dbReference type="SUPFAM" id="SSF48264">
    <property type="entry name" value="Cytochrome P450"/>
    <property type="match status" value="1"/>
</dbReference>
<name>A0A978UCD4_ZIZJJ</name>
<dbReference type="PANTHER" id="PTHR47943">
    <property type="entry name" value="CYTOCHROME P450 93A3-LIKE"/>
    <property type="match status" value="1"/>
</dbReference>
<evidence type="ECO:0000256" key="1">
    <source>
        <dbReference type="ARBA" id="ARBA00001971"/>
    </source>
</evidence>
<evidence type="ECO:0000313" key="10">
    <source>
        <dbReference type="EMBL" id="KAH7512427.1"/>
    </source>
</evidence>
<sequence length="175" mass="20481">MFLNRPQRIAVDYLTFGSTDFIFGPCGSYWKFMKKLCMSELLGGRTLDQFLPVQRDEIKRFVQLMMKKADKGECVDVGGELMRLTNNVVSRMIMSQRCSGNENEADEVRKVVKETAELTGKFNFSDYIGSLRNMDLQRLGIRLKEVRENFQTMTERIIKEHEKARIRMEEVMMIK</sequence>
<keyword evidence="4" id="KW-0349">Heme</keyword>
<dbReference type="PANTHER" id="PTHR47943:SF8">
    <property type="entry name" value="CYTOCHROME P450"/>
    <property type="match status" value="1"/>
</dbReference>
<keyword evidence="7" id="KW-0408">Iron</keyword>
<evidence type="ECO:0000256" key="6">
    <source>
        <dbReference type="ARBA" id="ARBA00023002"/>
    </source>
</evidence>
<dbReference type="Gene3D" id="1.10.630.10">
    <property type="entry name" value="Cytochrome P450"/>
    <property type="match status" value="1"/>
</dbReference>
<comment type="cofactor">
    <cofactor evidence="1">
        <name>heme</name>
        <dbReference type="ChEBI" id="CHEBI:30413"/>
    </cofactor>
</comment>
<dbReference type="InterPro" id="IPR036396">
    <property type="entry name" value="Cyt_P450_sf"/>
</dbReference>
<dbReference type="EMBL" id="JAEACU010000012">
    <property type="protein sequence ID" value="KAH7512427.1"/>
    <property type="molecule type" value="Genomic_DNA"/>
</dbReference>
<keyword evidence="9" id="KW-0472">Membrane</keyword>
<gene>
    <name evidence="10" type="ORF">FEM48_Zijuj12G0089700</name>
</gene>
<evidence type="ECO:0000256" key="2">
    <source>
        <dbReference type="ARBA" id="ARBA00004370"/>
    </source>
</evidence>
<keyword evidence="6" id="KW-0560">Oxidoreductase</keyword>
<keyword evidence="8" id="KW-0503">Monooxygenase</keyword>
<dbReference type="AlphaFoldDB" id="A0A978UCD4"/>
<dbReference type="Pfam" id="PF00067">
    <property type="entry name" value="p450"/>
    <property type="match status" value="1"/>
</dbReference>
<dbReference type="Proteomes" id="UP000813462">
    <property type="component" value="Unassembled WGS sequence"/>
</dbReference>
<keyword evidence="5" id="KW-0479">Metal-binding</keyword>
<evidence type="ECO:0000256" key="4">
    <source>
        <dbReference type="ARBA" id="ARBA00022617"/>
    </source>
</evidence>
<proteinExistence type="inferred from homology"/>
<evidence type="ECO:0008006" key="12">
    <source>
        <dbReference type="Google" id="ProtNLM"/>
    </source>
</evidence>
<organism evidence="10 11">
    <name type="scientific">Ziziphus jujuba var. spinosa</name>
    <dbReference type="NCBI Taxonomy" id="714518"/>
    <lineage>
        <taxon>Eukaryota</taxon>
        <taxon>Viridiplantae</taxon>
        <taxon>Streptophyta</taxon>
        <taxon>Embryophyta</taxon>
        <taxon>Tracheophyta</taxon>
        <taxon>Spermatophyta</taxon>
        <taxon>Magnoliopsida</taxon>
        <taxon>eudicotyledons</taxon>
        <taxon>Gunneridae</taxon>
        <taxon>Pentapetalae</taxon>
        <taxon>rosids</taxon>
        <taxon>fabids</taxon>
        <taxon>Rosales</taxon>
        <taxon>Rhamnaceae</taxon>
        <taxon>Paliureae</taxon>
        <taxon>Ziziphus</taxon>
    </lineage>
</organism>
<evidence type="ECO:0000256" key="9">
    <source>
        <dbReference type="ARBA" id="ARBA00023136"/>
    </source>
</evidence>
<dbReference type="InterPro" id="IPR001128">
    <property type="entry name" value="Cyt_P450"/>
</dbReference>